<sequence>MYIFYLFCFPCACSYPTFLKNLVGVSSVSQFPLKLTIDVYIKKNKNILTCFAESYTTHHTRAINKTDSHHAQCHN</sequence>
<feature type="non-terminal residue" evidence="1">
    <location>
        <position position="75"/>
    </location>
</feature>
<dbReference type="EMBL" id="AP015037">
    <property type="protein sequence ID" value="BAT85898.1"/>
    <property type="molecule type" value="Genomic_DNA"/>
</dbReference>
<proteinExistence type="predicted"/>
<accession>A0A0S3RZ91</accession>
<keyword evidence="2" id="KW-1185">Reference proteome</keyword>
<protein>
    <submittedName>
        <fullName evidence="1">Uncharacterized protein</fullName>
    </submittedName>
</protein>
<evidence type="ECO:0000313" key="2">
    <source>
        <dbReference type="Proteomes" id="UP000291084"/>
    </source>
</evidence>
<dbReference type="AlphaFoldDB" id="A0A0S3RZ91"/>
<name>A0A0S3RZ91_PHAAN</name>
<evidence type="ECO:0000313" key="1">
    <source>
        <dbReference type="EMBL" id="BAT85898.1"/>
    </source>
</evidence>
<reference evidence="1 2" key="1">
    <citation type="journal article" date="2015" name="Sci. Rep.">
        <title>The power of single molecule real-time sequencing technology in the de novo assembly of a eukaryotic genome.</title>
        <authorList>
            <person name="Sakai H."/>
            <person name="Naito K."/>
            <person name="Ogiso-Tanaka E."/>
            <person name="Takahashi Y."/>
            <person name="Iseki K."/>
            <person name="Muto C."/>
            <person name="Satou K."/>
            <person name="Teruya K."/>
            <person name="Shiroma A."/>
            <person name="Shimoji M."/>
            <person name="Hirano T."/>
            <person name="Itoh T."/>
            <person name="Kaga A."/>
            <person name="Tomooka N."/>
        </authorList>
    </citation>
    <scope>NUCLEOTIDE SEQUENCE [LARGE SCALE GENOMIC DNA]</scope>
    <source>
        <strain evidence="2">cv. Shumari</strain>
    </source>
</reference>
<dbReference type="Proteomes" id="UP000291084">
    <property type="component" value="Chromosome 4"/>
</dbReference>
<gene>
    <name evidence="1" type="primary">Vigan.04G349600</name>
    <name evidence="1" type="ORF">VIGAN_04349600</name>
</gene>
<organism evidence="1 2">
    <name type="scientific">Vigna angularis var. angularis</name>
    <dbReference type="NCBI Taxonomy" id="157739"/>
    <lineage>
        <taxon>Eukaryota</taxon>
        <taxon>Viridiplantae</taxon>
        <taxon>Streptophyta</taxon>
        <taxon>Embryophyta</taxon>
        <taxon>Tracheophyta</taxon>
        <taxon>Spermatophyta</taxon>
        <taxon>Magnoliopsida</taxon>
        <taxon>eudicotyledons</taxon>
        <taxon>Gunneridae</taxon>
        <taxon>Pentapetalae</taxon>
        <taxon>rosids</taxon>
        <taxon>fabids</taxon>
        <taxon>Fabales</taxon>
        <taxon>Fabaceae</taxon>
        <taxon>Papilionoideae</taxon>
        <taxon>50 kb inversion clade</taxon>
        <taxon>NPAAA clade</taxon>
        <taxon>indigoferoid/millettioid clade</taxon>
        <taxon>Phaseoleae</taxon>
        <taxon>Vigna</taxon>
    </lineage>
</organism>